<dbReference type="AlphaFoldDB" id="A0A2T0S160"/>
<accession>A0A2T0S160</accession>
<name>A0A2T0S160_9ACTN</name>
<gene>
    <name evidence="4" type="ORF">CLV70_111129</name>
</gene>
<evidence type="ECO:0000259" key="3">
    <source>
        <dbReference type="Pfam" id="PF04892"/>
    </source>
</evidence>
<feature type="region of interest" description="Disordered" evidence="1">
    <location>
        <begin position="114"/>
        <end position="160"/>
    </location>
</feature>
<evidence type="ECO:0000313" key="5">
    <source>
        <dbReference type="Proteomes" id="UP000239209"/>
    </source>
</evidence>
<evidence type="ECO:0000256" key="2">
    <source>
        <dbReference type="SAM" id="Phobius"/>
    </source>
</evidence>
<feature type="transmembrane region" description="Helical" evidence="2">
    <location>
        <begin position="31"/>
        <end position="50"/>
    </location>
</feature>
<evidence type="ECO:0000313" key="4">
    <source>
        <dbReference type="EMBL" id="PRY27164.1"/>
    </source>
</evidence>
<feature type="transmembrane region" description="Helical" evidence="2">
    <location>
        <begin position="62"/>
        <end position="80"/>
    </location>
</feature>
<keyword evidence="2" id="KW-1133">Transmembrane helix</keyword>
<proteinExistence type="predicted"/>
<keyword evidence="2" id="KW-0812">Transmembrane</keyword>
<sequence length="160" mass="16594">MVFTPQRAPRSIDLVPLHDLPSWLSGDFGTAAAQVGGNLMVLAAFGFFLPLRFAAVASLPRILVVAAATSATIEALQWVFSIGRVSSLDDVLVNTLGAVLAAAASRRWWSRSASPRRRETPAFPDEDGPVRANAVPVGEAGRSVGDGGSGSHGDLAASAD</sequence>
<dbReference type="Pfam" id="PF04892">
    <property type="entry name" value="VanZ"/>
    <property type="match status" value="1"/>
</dbReference>
<evidence type="ECO:0000256" key="1">
    <source>
        <dbReference type="SAM" id="MobiDB-lite"/>
    </source>
</evidence>
<dbReference type="InterPro" id="IPR053150">
    <property type="entry name" value="Teicoplanin_resist-assoc"/>
</dbReference>
<comment type="caution">
    <text evidence="4">The sequence shown here is derived from an EMBL/GenBank/DDBJ whole genome shotgun (WGS) entry which is preliminary data.</text>
</comment>
<organism evidence="4 5">
    <name type="scientific">Pseudosporangium ferrugineum</name>
    <dbReference type="NCBI Taxonomy" id="439699"/>
    <lineage>
        <taxon>Bacteria</taxon>
        <taxon>Bacillati</taxon>
        <taxon>Actinomycetota</taxon>
        <taxon>Actinomycetes</taxon>
        <taxon>Micromonosporales</taxon>
        <taxon>Micromonosporaceae</taxon>
        <taxon>Pseudosporangium</taxon>
    </lineage>
</organism>
<reference evidence="4 5" key="1">
    <citation type="submission" date="2018-03" db="EMBL/GenBank/DDBJ databases">
        <title>Genomic Encyclopedia of Archaeal and Bacterial Type Strains, Phase II (KMG-II): from individual species to whole genera.</title>
        <authorList>
            <person name="Goeker M."/>
        </authorList>
    </citation>
    <scope>NUCLEOTIDE SEQUENCE [LARGE SCALE GENOMIC DNA]</scope>
    <source>
        <strain evidence="4 5">DSM 45348</strain>
    </source>
</reference>
<protein>
    <submittedName>
        <fullName evidence="4">VanZ like protein</fullName>
    </submittedName>
</protein>
<dbReference type="Proteomes" id="UP000239209">
    <property type="component" value="Unassembled WGS sequence"/>
</dbReference>
<keyword evidence="2" id="KW-0472">Membrane</keyword>
<dbReference type="PANTHER" id="PTHR36834:SF1">
    <property type="entry name" value="INTEGRAL MEMBRANE PROTEIN"/>
    <property type="match status" value="1"/>
</dbReference>
<dbReference type="PANTHER" id="PTHR36834">
    <property type="entry name" value="MEMBRANE PROTEIN-RELATED"/>
    <property type="match status" value="1"/>
</dbReference>
<dbReference type="EMBL" id="PVZG01000011">
    <property type="protein sequence ID" value="PRY27164.1"/>
    <property type="molecule type" value="Genomic_DNA"/>
</dbReference>
<keyword evidence="5" id="KW-1185">Reference proteome</keyword>
<feature type="domain" description="VanZ-like" evidence="3">
    <location>
        <begin position="10"/>
        <end position="104"/>
    </location>
</feature>
<dbReference type="InterPro" id="IPR006976">
    <property type="entry name" value="VanZ-like"/>
</dbReference>
<feature type="transmembrane region" description="Helical" evidence="2">
    <location>
        <begin position="92"/>
        <end position="109"/>
    </location>
</feature>